<sequence>MTLDLIVWVPEAFVLLCLLVLLWYGSGTSVYPVIEGIYYLDTKNTTSPYKVVNSTATHVNADKSLGVSTGLVDFGPALLPLATVLNIRLAGPLHISSHLNSWAITVCLLMALLVWYTPLQSLQAGGLFLRDLFVTEVLTFVWLFSIFCLLTSHSWQKSSGIIHLEYTYLVLFFLLGVHLLIMSADLISLYGSLELQSFSVVVLCSLNYGSAYLIEAAMKYFLLSAFSSSLLLLGIGLIYWQTGLTRLSTLQELLTWSYGAPVLAANTTNSTDKVYETLNTNTTELVQMAAENTSGNFTAVLDISIWLGLWLIGLALLWKLALAPLHMWAADVYMGAWSSVTLLVSTLPKILVLCFWAHYFGPLWSAAFGSAILFFSGMSLIIGGILPLAQSMFKRLLLFSSVGHMGLLLMPFALTSASYAFSALWAHLFFYVLTSLVVWALIQWPFNRPSTLGYSTFYRLSGPQYIWDLVSLNRTSPAALLAWAVLMLSLAGLPPAAGFLGKLFLFWASLSSDQYLLVLLALISTLLSSVYYLRVLVVSFVYNKGYWGSYAPFYSISAYIVVVGCTILVLSLWYLAPLVILSHLLALAS</sequence>
<evidence type="ECO:0000259" key="8">
    <source>
        <dbReference type="Pfam" id="PF00361"/>
    </source>
</evidence>
<feature type="transmembrane region" description="Helical" evidence="7">
    <location>
        <begin position="334"/>
        <end position="358"/>
    </location>
</feature>
<feature type="transmembrane region" description="Helical" evidence="7">
    <location>
        <begin position="221"/>
        <end position="240"/>
    </location>
</feature>
<feature type="transmembrane region" description="Helical" evidence="7">
    <location>
        <begin position="167"/>
        <end position="189"/>
    </location>
</feature>
<feature type="transmembrane region" description="Helical" evidence="7">
    <location>
        <begin position="515"/>
        <end position="541"/>
    </location>
</feature>
<keyword evidence="2 7" id="KW-0812">Transmembrane</keyword>
<keyword evidence="4 7" id="KW-1133">Transmembrane helix</keyword>
<geneLocation type="mitochondrion" evidence="9"/>
<evidence type="ECO:0000256" key="6">
    <source>
        <dbReference type="ARBA" id="ARBA00023136"/>
    </source>
</evidence>
<feature type="transmembrane region" description="Helical" evidence="7">
    <location>
        <begin position="137"/>
        <end position="155"/>
    </location>
</feature>
<dbReference type="PANTHER" id="PTHR22773">
    <property type="entry name" value="NADH DEHYDROGENASE"/>
    <property type="match status" value="1"/>
</dbReference>
<evidence type="ECO:0000256" key="1">
    <source>
        <dbReference type="ARBA" id="ARBA00004141"/>
    </source>
</evidence>
<feature type="transmembrane region" description="Helical" evidence="7">
    <location>
        <begin position="195"/>
        <end position="214"/>
    </location>
</feature>
<keyword evidence="9" id="KW-0496">Mitochondrion</keyword>
<evidence type="ECO:0000256" key="5">
    <source>
        <dbReference type="ARBA" id="ARBA00023027"/>
    </source>
</evidence>
<keyword evidence="3" id="KW-1278">Translocase</keyword>
<feature type="transmembrane region" description="Helical" evidence="7">
    <location>
        <begin position="65"/>
        <end position="87"/>
    </location>
</feature>
<evidence type="ECO:0000256" key="3">
    <source>
        <dbReference type="ARBA" id="ARBA00022967"/>
    </source>
</evidence>
<feature type="transmembrane region" description="Helical" evidence="7">
    <location>
        <begin position="396"/>
        <end position="414"/>
    </location>
</feature>
<dbReference type="Pfam" id="PF00361">
    <property type="entry name" value="Proton_antipo_M"/>
    <property type="match status" value="1"/>
</dbReference>
<comment type="subcellular location">
    <subcellularLocation>
        <location evidence="1">Membrane</location>
        <topology evidence="1">Multi-pass membrane protein</topology>
    </subcellularLocation>
</comment>
<accession>A0A2Z4EL28</accession>
<dbReference type="InterPro" id="IPR001750">
    <property type="entry name" value="ND/Mrp_TM"/>
</dbReference>
<feature type="transmembrane region" description="Helical" evidence="7">
    <location>
        <begin position="99"/>
        <end position="117"/>
    </location>
</feature>
<reference evidence="9" key="1">
    <citation type="submission" date="2017-06" db="EMBL/GenBank/DDBJ databases">
        <title>Phylogenomics of Hydrodictyaceae.</title>
        <authorList>
            <person name="McManus H.A."/>
            <person name="Fucikova K."/>
            <person name="Lewis L.A."/>
            <person name="Lewis P.O."/>
            <person name="Karol K.G."/>
        </authorList>
    </citation>
    <scope>NUCLEOTIDE SEQUENCE</scope>
</reference>
<proteinExistence type="predicted"/>
<protein>
    <submittedName>
        <fullName evidence="9">NADH dehydrogenase subunit 2</fullName>
    </submittedName>
</protein>
<feature type="transmembrane region" description="Helical" evidence="7">
    <location>
        <begin position="553"/>
        <end position="576"/>
    </location>
</feature>
<feature type="transmembrane region" description="Helical" evidence="7">
    <location>
        <begin position="364"/>
        <end position="389"/>
    </location>
</feature>
<evidence type="ECO:0000256" key="7">
    <source>
        <dbReference type="SAM" id="Phobius"/>
    </source>
</evidence>
<dbReference type="EMBL" id="MF287860">
    <property type="protein sequence ID" value="AWV56980.1"/>
    <property type="molecule type" value="Genomic_DNA"/>
</dbReference>
<feature type="transmembrane region" description="Helical" evidence="7">
    <location>
        <begin position="12"/>
        <end position="34"/>
    </location>
</feature>
<evidence type="ECO:0000313" key="9">
    <source>
        <dbReference type="EMBL" id="AWV56980.1"/>
    </source>
</evidence>
<feature type="transmembrane region" description="Helical" evidence="7">
    <location>
        <begin position="420"/>
        <end position="442"/>
    </location>
</feature>
<dbReference type="GO" id="GO:0016020">
    <property type="term" value="C:membrane"/>
    <property type="evidence" value="ECO:0007669"/>
    <property type="project" value="UniProtKB-SubCell"/>
</dbReference>
<organism evidence="9">
    <name type="scientific">Pseudopediastrum boryanum</name>
    <name type="common">Green alga</name>
    <name type="synonym">Pediastrum boryanum</name>
    <dbReference type="NCBI Taxonomy" id="55410"/>
    <lineage>
        <taxon>Eukaryota</taxon>
        <taxon>Viridiplantae</taxon>
        <taxon>Chlorophyta</taxon>
        <taxon>core chlorophytes</taxon>
        <taxon>Chlorophyceae</taxon>
        <taxon>CS clade</taxon>
        <taxon>Sphaeropleales</taxon>
        <taxon>Hydrodictyaceae</taxon>
        <taxon>Pseudopediastrum</taxon>
    </lineage>
</organism>
<feature type="transmembrane region" description="Helical" evidence="7">
    <location>
        <begin position="480"/>
        <end position="509"/>
    </location>
</feature>
<keyword evidence="5" id="KW-0520">NAD</keyword>
<name>A0A2Z4EL28_PSEBY</name>
<feature type="domain" description="NADH:quinone oxidoreductase/Mrp antiporter transmembrane" evidence="8">
    <location>
        <begin position="183"/>
        <end position="528"/>
    </location>
</feature>
<evidence type="ECO:0000256" key="4">
    <source>
        <dbReference type="ARBA" id="ARBA00022989"/>
    </source>
</evidence>
<feature type="transmembrane region" description="Helical" evidence="7">
    <location>
        <begin position="303"/>
        <end position="322"/>
    </location>
</feature>
<keyword evidence="6 7" id="KW-0472">Membrane</keyword>
<dbReference type="AlphaFoldDB" id="A0A2Z4EL28"/>
<evidence type="ECO:0000256" key="2">
    <source>
        <dbReference type="ARBA" id="ARBA00022692"/>
    </source>
</evidence>